<organism evidence="1 2">
    <name type="scientific">Candidatus Merdicola faecigallinarum</name>
    <dbReference type="NCBI Taxonomy" id="2840862"/>
    <lineage>
        <taxon>Bacteria</taxon>
        <taxon>Bacillati</taxon>
        <taxon>Bacillota</taxon>
        <taxon>Clostridia</taxon>
        <taxon>Candidatus Merdicola</taxon>
    </lineage>
</organism>
<proteinExistence type="predicted"/>
<name>A0A9D1S9Z9_9FIRM</name>
<feature type="non-terminal residue" evidence="1">
    <location>
        <position position="1"/>
    </location>
</feature>
<reference evidence="1" key="2">
    <citation type="journal article" date="2021" name="PeerJ">
        <title>Extensive microbial diversity within the chicken gut microbiome revealed by metagenomics and culture.</title>
        <authorList>
            <person name="Gilroy R."/>
            <person name="Ravi A."/>
            <person name="Getino M."/>
            <person name="Pursley I."/>
            <person name="Horton D.L."/>
            <person name="Alikhan N.F."/>
            <person name="Baker D."/>
            <person name="Gharbi K."/>
            <person name="Hall N."/>
            <person name="Watson M."/>
            <person name="Adriaenssens E.M."/>
            <person name="Foster-Nyarko E."/>
            <person name="Jarju S."/>
            <person name="Secka A."/>
            <person name="Antonio M."/>
            <person name="Oren A."/>
            <person name="Chaudhuri R.R."/>
            <person name="La Ragione R."/>
            <person name="Hildebrand F."/>
            <person name="Pallen M.J."/>
        </authorList>
    </citation>
    <scope>NUCLEOTIDE SEQUENCE</scope>
    <source>
        <strain evidence="1">CHK195-15760</strain>
    </source>
</reference>
<evidence type="ECO:0000313" key="1">
    <source>
        <dbReference type="EMBL" id="HIU52401.1"/>
    </source>
</evidence>
<gene>
    <name evidence="1" type="ORF">IAB70_07345</name>
</gene>
<dbReference type="EMBL" id="DVNH01000059">
    <property type="protein sequence ID" value="HIU52401.1"/>
    <property type="molecule type" value="Genomic_DNA"/>
</dbReference>
<feature type="non-terminal residue" evidence="1">
    <location>
        <position position="1340"/>
    </location>
</feature>
<sequence>FVTLKMPAEVEIKNLFVTGTLIDFDVRVKDIDHAVLTNKVRMELRDEETNLILLEEINTNEEYTRKTIEKLETGKTYTLSFYADQYNEGNTDETYEANYLLKELKIVTETGITGNIDLTGLTKKEIGKNLVDMSSEVKWYVYPNFNTEDHYGKEYNEETEILTLGGYGNQRRAVYDLEEYAGQEVTISFQAKLVTKGNNGTSTLYLQNSKKDQNRTKIEGIQKNEWKEYTYTVMLDETGYLGFYIDRGNGVEIKELQIELGDKKTSYEEYQYVMETEILVNLEDRKNEIFTNDYYIKIYKENQLENEYRYQEISEDNIVENQKKMFEVKTDSSYRIDLVVKIGEREYVLDSQEFATKEEKEIKGIRNKEEYLEIQPNGSYILLEDVDLSGGKNNEYRFGMDIDDALVFNGEIDFNGKSITRDNKNLDNNISGELFCKIGSKGVLKNLVLNIKLNNIIENQRFKALTYINEGTIQNLRINLIESSNLPNVNFSMIGQFNYGTIENFIIHSEVPMHGVRVLTLGVYANYGTIQNGYLYGENIQTTDNITGNNRNIGGIVVSNYGTIQNIYSLINIDLNGNASVENVGNIASNSGSAQTSIMRNLYSVGYGKNVDQNLSLGPTIGDANNIYELKNVYYFADEIFQNTYNTKSTELALYDISFQNQILNSSGMFEVDELVQKGYYPRLKLPNCMPIQEYIPLPKITNEDLPDILSTEVLEEGTTRVKVKFSVNNPSGETVTNIKIKDINCVILSQEYQKGTSKVIAELNEPIRCVSAYSVLSITTKGAYNLPYTREFEEGERIIAVEFFHEIQSVADWKEMNTSPTENYKIMKDLNFINEGKDISIKSGFSGKIDGQNHLISNIIISEDMNGLFLGNFAGELKDLNIKNYTQTIKKGGDYGFIASTQKGAKIKNVHIDTSKINLQNTEIGVQVGGFIGRNIFGKIEDSSIKNMTMNLNNATKQLTIGGMIGRNQQGGIESSFIQNLNVEAKEIEINGLGGIIGEDSSGSNGEESNILNCYVEGRIRNESNGNYIGGIIGRAYNPYLIVENCISKVDIYTNGERIGGILGVGDNLKAESNLALGNLYTNKATATTFYRIGYGVTGKNYAYEKQLINGYQAEELLGADQLFTLEELKQRDTYFNQLKFENAYNYDSLEKGILPKLYTKDRSTLVTGQEDIFFDEEKDLIVENVLVEKENNISASIRLEIQNGKNAMIEKIEIEDLEVDILQNETRNNRTYLTLKVTPKRYYDTYPMRKIFYEIEGLHKEQEVEIRIETQFYKELYRYEDWQAIELGTYQNYRLMNNIDFAGKQNIKANVTLARLESEGGNKTLKNINLKLNGSDQG</sequence>
<comment type="caution">
    <text evidence="1">The sequence shown here is derived from an EMBL/GenBank/DDBJ whole genome shotgun (WGS) entry which is preliminary data.</text>
</comment>
<evidence type="ECO:0000313" key="2">
    <source>
        <dbReference type="Proteomes" id="UP000824093"/>
    </source>
</evidence>
<protein>
    <submittedName>
        <fullName evidence="1">Uncharacterized protein</fullName>
    </submittedName>
</protein>
<accession>A0A9D1S9Z9</accession>
<dbReference type="Proteomes" id="UP000824093">
    <property type="component" value="Unassembled WGS sequence"/>
</dbReference>
<reference evidence="1" key="1">
    <citation type="submission" date="2020-10" db="EMBL/GenBank/DDBJ databases">
        <authorList>
            <person name="Gilroy R."/>
        </authorList>
    </citation>
    <scope>NUCLEOTIDE SEQUENCE</scope>
    <source>
        <strain evidence="1">CHK195-15760</strain>
    </source>
</reference>
<dbReference type="Gene3D" id="2.160.20.110">
    <property type="match status" value="2"/>
</dbReference>